<evidence type="ECO:0000313" key="7">
    <source>
        <dbReference type="Proteomes" id="UP000476820"/>
    </source>
</evidence>
<dbReference type="PIRSF" id="PIRSF016838">
    <property type="entry name" value="PafC"/>
    <property type="match status" value="1"/>
</dbReference>
<name>A0A0L9YBF2_CLOBO</name>
<organism evidence="4 7">
    <name type="scientific">Clostridium botulinum</name>
    <dbReference type="NCBI Taxonomy" id="1491"/>
    <lineage>
        <taxon>Bacteria</taxon>
        <taxon>Bacillati</taxon>
        <taxon>Bacillota</taxon>
        <taxon>Clostridia</taxon>
        <taxon>Eubacteriales</taxon>
        <taxon>Clostridiaceae</taxon>
        <taxon>Clostridium</taxon>
    </lineage>
</organism>
<dbReference type="PANTHER" id="PTHR34580">
    <property type="match status" value="1"/>
</dbReference>
<dbReference type="Pfam" id="PF08279">
    <property type="entry name" value="HTH_11"/>
    <property type="match status" value="1"/>
</dbReference>
<dbReference type="PANTHER" id="PTHR34580:SF1">
    <property type="entry name" value="PROTEIN PAFC"/>
    <property type="match status" value="1"/>
</dbReference>
<dbReference type="InterPro" id="IPR057727">
    <property type="entry name" value="WCX_dom"/>
</dbReference>
<dbReference type="OrthoDB" id="9815009at2"/>
<proteinExistence type="predicted"/>
<sequence>MKIDRLFSIVNILVSKKSVTASELAEQFNVSVRTIYRDIEILSTNGIPICSAQGKGGGLSILDNYSIDKAILSDSEQKQVLMALQSVNATGQINVDDSFLKLRSLFRKNAIDWIEIDFSGWEQSKEDKENFEIIKDSIINSKAVYISYFSNKGERSERIVEPYKLIFKGYNWYIYGYCRKRKDMRFFKLTRIEKIEILKDTFVNTPSLNISYDMSPKEELIEVKLKVHISMASRVYDEFKNGKITLENDEFYIIVSVPKTKWIYDYFLGFGNSLEILEPLGMREELKKKVEEIIKKYL</sequence>
<dbReference type="Proteomes" id="UP000473681">
    <property type="component" value="Unassembled WGS sequence"/>
</dbReference>
<dbReference type="InterPro" id="IPR028349">
    <property type="entry name" value="PafC-like"/>
</dbReference>
<comment type="caution">
    <text evidence="4">The sequence shown here is derived from an EMBL/GenBank/DDBJ whole genome shotgun (WGS) entry which is preliminary data.</text>
</comment>
<dbReference type="GO" id="GO:0003700">
    <property type="term" value="F:DNA-binding transcription factor activity"/>
    <property type="evidence" value="ECO:0007669"/>
    <property type="project" value="InterPro"/>
</dbReference>
<keyword evidence="2" id="KW-0804">Transcription</keyword>
<dbReference type="InterPro" id="IPR013196">
    <property type="entry name" value="HTH_11"/>
</dbReference>
<dbReference type="SMART" id="SM00420">
    <property type="entry name" value="HTH_DEOR"/>
    <property type="match status" value="1"/>
</dbReference>
<dbReference type="PROSITE" id="PS52050">
    <property type="entry name" value="WYL"/>
    <property type="match status" value="1"/>
</dbReference>
<evidence type="ECO:0000256" key="2">
    <source>
        <dbReference type="ARBA" id="ARBA00023163"/>
    </source>
</evidence>
<evidence type="ECO:0000313" key="5">
    <source>
        <dbReference type="EMBL" id="NFN34896.1"/>
    </source>
</evidence>
<evidence type="ECO:0000259" key="3">
    <source>
        <dbReference type="PROSITE" id="PS51000"/>
    </source>
</evidence>
<dbReference type="InterPro" id="IPR001034">
    <property type="entry name" value="DeoR_HTH"/>
</dbReference>
<dbReference type="Pfam" id="PF13280">
    <property type="entry name" value="WYL"/>
    <property type="match status" value="1"/>
</dbReference>
<evidence type="ECO:0000313" key="6">
    <source>
        <dbReference type="Proteomes" id="UP000473681"/>
    </source>
</evidence>
<dbReference type="Gene3D" id="1.10.10.10">
    <property type="entry name" value="Winged helix-like DNA-binding domain superfamily/Winged helix DNA-binding domain"/>
    <property type="match status" value="1"/>
</dbReference>
<evidence type="ECO:0000313" key="4">
    <source>
        <dbReference type="EMBL" id="NFF88975.1"/>
    </source>
</evidence>
<dbReference type="EMBL" id="SWOV01000045">
    <property type="protein sequence ID" value="NFF88975.1"/>
    <property type="molecule type" value="Genomic_DNA"/>
</dbReference>
<dbReference type="InterPro" id="IPR051534">
    <property type="entry name" value="CBASS_pafABC_assoc_protein"/>
</dbReference>
<accession>A0A0L9YBF2</accession>
<dbReference type="InterPro" id="IPR036388">
    <property type="entry name" value="WH-like_DNA-bd_sf"/>
</dbReference>
<dbReference type="Proteomes" id="UP000476820">
    <property type="component" value="Unassembled WGS sequence"/>
</dbReference>
<gene>
    <name evidence="4" type="ORF">FC774_14055</name>
    <name evidence="5" type="ORF">FDB51_07040</name>
</gene>
<dbReference type="AlphaFoldDB" id="A0A0L9YBF2"/>
<evidence type="ECO:0000256" key="1">
    <source>
        <dbReference type="ARBA" id="ARBA00023015"/>
    </source>
</evidence>
<dbReference type="RefSeq" id="WP_017825208.1">
    <property type="nucleotide sequence ID" value="NZ_JACBDB010000001.1"/>
</dbReference>
<dbReference type="PROSITE" id="PS51000">
    <property type="entry name" value="HTH_DEOR_2"/>
    <property type="match status" value="1"/>
</dbReference>
<reference evidence="6 7" key="1">
    <citation type="submission" date="2019-04" db="EMBL/GenBank/DDBJ databases">
        <title>Genome sequencing of Clostridium botulinum Groups I-IV and Clostridium butyricum.</title>
        <authorList>
            <person name="Brunt J."/>
            <person name="Van Vliet A.H.M."/>
            <person name="Stringer S.C."/>
            <person name="Carter A.T."/>
            <person name="Peck M.W."/>
        </authorList>
    </citation>
    <scope>NUCLEOTIDE SEQUENCE [LARGE SCALE GENOMIC DNA]</scope>
    <source>
        <strain evidence="4 7">1605</strain>
        <strain evidence="5 6">CB-K-33E</strain>
    </source>
</reference>
<keyword evidence="1" id="KW-0805">Transcription regulation</keyword>
<dbReference type="InterPro" id="IPR026881">
    <property type="entry name" value="WYL_dom"/>
</dbReference>
<dbReference type="Pfam" id="PF25583">
    <property type="entry name" value="WCX"/>
    <property type="match status" value="1"/>
</dbReference>
<protein>
    <submittedName>
        <fullName evidence="4">YafY family transcriptional regulator</fullName>
    </submittedName>
</protein>
<dbReference type="EMBL" id="SWVK01000007">
    <property type="protein sequence ID" value="NFN34896.1"/>
    <property type="molecule type" value="Genomic_DNA"/>
</dbReference>
<dbReference type="SUPFAM" id="SSF46785">
    <property type="entry name" value="Winged helix' DNA-binding domain"/>
    <property type="match status" value="1"/>
</dbReference>
<feature type="domain" description="HTH deoR-type" evidence="3">
    <location>
        <begin position="2"/>
        <end position="60"/>
    </location>
</feature>
<dbReference type="InterPro" id="IPR036390">
    <property type="entry name" value="WH_DNA-bd_sf"/>
</dbReference>